<organism evidence="1 2">
    <name type="scientific">Candidatus Phycosocius spiralis</name>
    <dbReference type="NCBI Taxonomy" id="2815099"/>
    <lineage>
        <taxon>Bacteria</taxon>
        <taxon>Pseudomonadati</taxon>
        <taxon>Pseudomonadota</taxon>
        <taxon>Alphaproteobacteria</taxon>
        <taxon>Caulobacterales</taxon>
        <taxon>Caulobacterales incertae sedis</taxon>
        <taxon>Candidatus Phycosocius</taxon>
    </lineage>
</organism>
<protein>
    <submittedName>
        <fullName evidence="1">Uncharacterized protein</fullName>
    </submittedName>
</protein>
<comment type="caution">
    <text evidence="1">The sequence shown here is derived from an EMBL/GenBank/DDBJ whole genome shotgun (WGS) entry which is preliminary data.</text>
</comment>
<gene>
    <name evidence="1" type="ORF">PsB1_0139</name>
</gene>
<accession>A0ABQ4PSL3</accession>
<proteinExistence type="predicted"/>
<name>A0ABQ4PSL3_9PROT</name>
<evidence type="ECO:0000313" key="1">
    <source>
        <dbReference type="EMBL" id="GIU65985.1"/>
    </source>
</evidence>
<keyword evidence="2" id="KW-1185">Reference proteome</keyword>
<evidence type="ECO:0000313" key="2">
    <source>
        <dbReference type="Proteomes" id="UP001161064"/>
    </source>
</evidence>
<dbReference type="Proteomes" id="UP001161064">
    <property type="component" value="Unassembled WGS sequence"/>
</dbReference>
<dbReference type="RefSeq" id="WP_284358457.1">
    <property type="nucleotide sequence ID" value="NZ_BPFZ01000001.1"/>
</dbReference>
<reference evidence="1" key="2">
    <citation type="journal article" date="2023" name="ISME Commun">
        <title>Characterization of a bloom-associated alphaproteobacterial lineage, 'Candidatus Phycosocius': insights into freshwater algal-bacterial interactions.</title>
        <authorList>
            <person name="Tanabe Y."/>
            <person name="Yamaguchi H."/>
            <person name="Yoshida M."/>
            <person name="Kai A."/>
            <person name="Okazaki Y."/>
        </authorList>
    </citation>
    <scope>NUCLEOTIDE SEQUENCE</scope>
    <source>
        <strain evidence="1">BOTRYCO-1</strain>
    </source>
</reference>
<sequence>MPTLKKNYDSIAAQDEDLIPLNAILEVESSEIEDYYPRLDAFYDHLDAQWSSFSSFDDYAAMVEQAVATEDAYFQGFLAARFANKIGQRVEHVIVRGVRRRAPSSGGSLGPYFTGGGRGGGGGGGVFSRLLTDTQKANLRANLKMLFPGITDAEIDVLVAQLDANPLLLAYAWPLRREIPILNDKGRVYVLLSKEQLNAANAILNGLRTPEAAAAKQRLDQAIKNGSIRIKRPPGRYGF</sequence>
<reference evidence="1" key="1">
    <citation type="submission" date="2021-05" db="EMBL/GenBank/DDBJ databases">
        <authorList>
            <person name="Tanabe Y."/>
        </authorList>
    </citation>
    <scope>NUCLEOTIDE SEQUENCE</scope>
    <source>
        <strain evidence="1">BOTRYCO-1</strain>
    </source>
</reference>
<dbReference type="EMBL" id="BPFZ01000001">
    <property type="protein sequence ID" value="GIU65985.1"/>
    <property type="molecule type" value="Genomic_DNA"/>
</dbReference>